<keyword evidence="13" id="KW-1185">Reference proteome</keyword>
<dbReference type="GO" id="GO:0046872">
    <property type="term" value="F:metal ion binding"/>
    <property type="evidence" value="ECO:0007669"/>
    <property type="project" value="UniProtKB-KW"/>
</dbReference>
<keyword evidence="6 10" id="KW-0548">Nucleotidyltransferase</keyword>
<dbReference type="Pfam" id="PF00483">
    <property type="entry name" value="NTP_transferase"/>
    <property type="match status" value="1"/>
</dbReference>
<organism evidence="12 13">
    <name type="scientific">Streptomyces scabiei (strain 87.22)</name>
    <dbReference type="NCBI Taxonomy" id="680198"/>
    <lineage>
        <taxon>Bacteria</taxon>
        <taxon>Bacillati</taxon>
        <taxon>Actinomycetota</taxon>
        <taxon>Actinomycetes</taxon>
        <taxon>Kitasatosporales</taxon>
        <taxon>Streptomycetaceae</taxon>
        <taxon>Streptomyces</taxon>
    </lineage>
</organism>
<dbReference type="InterPro" id="IPR005907">
    <property type="entry name" value="G1P_thy_trans_s"/>
</dbReference>
<dbReference type="NCBIfam" id="TIGR01207">
    <property type="entry name" value="rmlA"/>
    <property type="match status" value="1"/>
</dbReference>
<dbReference type="EC" id="2.7.7.24" evidence="3 10"/>
<reference evidence="12 13" key="1">
    <citation type="journal article" date="2010" name="Mol. Plant Microbe Interact.">
        <title>Streptomyces scabies 87-22 contains a coronafacic acid-like biosynthetic cluster that contributes to plant-microbe interactions.</title>
        <authorList>
            <person name="Bignell D.R."/>
            <person name="Seipke R.F."/>
            <person name="Huguet-Tapia J.C."/>
            <person name="Chambers A.H."/>
            <person name="Parry R.J."/>
            <person name="Loria R."/>
        </authorList>
    </citation>
    <scope>NUCLEOTIDE SEQUENCE [LARGE SCALE GENOMIC DNA]</scope>
    <source>
        <strain evidence="12 13">87.22</strain>
    </source>
</reference>
<dbReference type="HOGENOM" id="CLU_029499_9_0_11"/>
<dbReference type="GO" id="GO:0008879">
    <property type="term" value="F:glucose-1-phosphate thymidylyltransferase activity"/>
    <property type="evidence" value="ECO:0007669"/>
    <property type="project" value="UniProtKB-EC"/>
</dbReference>
<accession>C9YYJ4</accession>
<evidence type="ECO:0000313" key="13">
    <source>
        <dbReference type="Proteomes" id="UP000001444"/>
    </source>
</evidence>
<evidence type="ECO:0000256" key="5">
    <source>
        <dbReference type="ARBA" id="ARBA00022679"/>
    </source>
</evidence>
<dbReference type="PANTHER" id="PTHR43532">
    <property type="entry name" value="GLUCOSE-1-PHOSPHATE THYMIDYLYLTRANSFERASE"/>
    <property type="match status" value="1"/>
</dbReference>
<dbReference type="GO" id="GO:0000271">
    <property type="term" value="P:polysaccharide biosynthetic process"/>
    <property type="evidence" value="ECO:0007669"/>
    <property type="project" value="UniProtKB-ARBA"/>
</dbReference>
<dbReference type="EMBL" id="FN554889">
    <property type="protein sequence ID" value="CBG75353.1"/>
    <property type="molecule type" value="Genomic_DNA"/>
</dbReference>
<evidence type="ECO:0000256" key="1">
    <source>
        <dbReference type="ARBA" id="ARBA00001946"/>
    </source>
</evidence>
<dbReference type="SUPFAM" id="SSF53448">
    <property type="entry name" value="Nucleotide-diphospho-sugar transferases"/>
    <property type="match status" value="1"/>
</dbReference>
<evidence type="ECO:0000256" key="2">
    <source>
        <dbReference type="ARBA" id="ARBA00010480"/>
    </source>
</evidence>
<dbReference type="FunFam" id="3.90.550.10:FF:000023">
    <property type="entry name" value="Glucose-1-phosphate thymidylyltransferase"/>
    <property type="match status" value="1"/>
</dbReference>
<evidence type="ECO:0000256" key="9">
    <source>
        <dbReference type="ARBA" id="ARBA00049336"/>
    </source>
</evidence>
<dbReference type="STRING" id="680198.SCAB_84031"/>
<evidence type="ECO:0000256" key="4">
    <source>
        <dbReference type="ARBA" id="ARBA00017654"/>
    </source>
</evidence>
<dbReference type="GO" id="GO:0019318">
    <property type="term" value="P:hexose metabolic process"/>
    <property type="evidence" value="ECO:0007669"/>
    <property type="project" value="UniProtKB-ARBA"/>
</dbReference>
<protein>
    <recommendedName>
        <fullName evidence="4 10">Glucose-1-phosphate thymidylyltransferase</fullName>
        <ecNumber evidence="3 10">2.7.7.24</ecNumber>
    </recommendedName>
</protein>
<dbReference type="CDD" id="cd02538">
    <property type="entry name" value="G1P_TT_short"/>
    <property type="match status" value="1"/>
</dbReference>
<evidence type="ECO:0000259" key="11">
    <source>
        <dbReference type="Pfam" id="PF00483"/>
    </source>
</evidence>
<evidence type="ECO:0000256" key="7">
    <source>
        <dbReference type="ARBA" id="ARBA00022723"/>
    </source>
</evidence>
<dbReference type="PANTHER" id="PTHR43532:SF1">
    <property type="entry name" value="GLUCOSE-1-PHOSPHATE THYMIDYLYLTRANSFERASE 1"/>
    <property type="match status" value="1"/>
</dbReference>
<comment type="catalytic activity">
    <reaction evidence="9 10">
        <text>dTTP + alpha-D-glucose 1-phosphate + H(+) = dTDP-alpha-D-glucose + diphosphate</text>
        <dbReference type="Rhea" id="RHEA:15225"/>
        <dbReference type="ChEBI" id="CHEBI:15378"/>
        <dbReference type="ChEBI" id="CHEBI:33019"/>
        <dbReference type="ChEBI" id="CHEBI:37568"/>
        <dbReference type="ChEBI" id="CHEBI:57477"/>
        <dbReference type="ChEBI" id="CHEBI:58601"/>
        <dbReference type="EC" id="2.7.7.24"/>
    </reaction>
</comment>
<comment type="cofactor">
    <cofactor evidence="1">
        <name>Mg(2+)</name>
        <dbReference type="ChEBI" id="CHEBI:18420"/>
    </cofactor>
</comment>
<dbReference type="InterPro" id="IPR005835">
    <property type="entry name" value="NTP_transferase_dom"/>
</dbReference>
<evidence type="ECO:0000313" key="12">
    <source>
        <dbReference type="EMBL" id="CBG75353.1"/>
    </source>
</evidence>
<comment type="function">
    <text evidence="10">Catalyzes the formation of dTDP-glucose, from dTTP and glucose 1-phosphate, as well as its pyrophosphorolysis.</text>
</comment>
<evidence type="ECO:0000256" key="6">
    <source>
        <dbReference type="ARBA" id="ARBA00022695"/>
    </source>
</evidence>
<name>C9YYJ4_STRSW</name>
<keyword evidence="7 10" id="KW-0479">Metal-binding</keyword>
<evidence type="ECO:0000256" key="10">
    <source>
        <dbReference type="RuleBase" id="RU003706"/>
    </source>
</evidence>
<comment type="similarity">
    <text evidence="2 10">Belongs to the glucose-1-phosphate thymidylyltransferase family.</text>
</comment>
<feature type="domain" description="Nucleotidyl transferase" evidence="11">
    <location>
        <begin position="5"/>
        <end position="241"/>
    </location>
</feature>
<evidence type="ECO:0000256" key="3">
    <source>
        <dbReference type="ARBA" id="ARBA00012461"/>
    </source>
</evidence>
<dbReference type="AlphaFoldDB" id="C9YYJ4"/>
<keyword evidence="8 10" id="KW-0460">Magnesium</keyword>
<dbReference type="eggNOG" id="COG1209">
    <property type="taxonomic scope" value="Bacteria"/>
</dbReference>
<proteinExistence type="inferred from homology"/>
<dbReference type="InterPro" id="IPR029044">
    <property type="entry name" value="Nucleotide-diphossugar_trans"/>
</dbReference>
<evidence type="ECO:0000256" key="8">
    <source>
        <dbReference type="ARBA" id="ARBA00022842"/>
    </source>
</evidence>
<dbReference type="Proteomes" id="UP000001444">
    <property type="component" value="Chromosome"/>
</dbReference>
<gene>
    <name evidence="12" type="ordered locus">SCAB_84031</name>
</gene>
<dbReference type="KEGG" id="scb:SCAB_84031"/>
<keyword evidence="5 10" id="KW-0808">Transferase</keyword>
<sequence length="305" mass="33419">MESMKGIILAGGNGTRLQPLTFAGSKQLAPVYDKPMIYYPLSMLMLAGIRDILIITRPADLPAFQALLGDGRQLGLSLDYAEQDEPRGIADAFLVGENHIRGEQCALVLGDNLFHGANLPAMLRRTALKMGGCVLFGHEVADPERFGVAEIDARGGLVSIEEKPLNPRSKLAIPGMYFFDAQVTDLARDLEPSPRGELEITDLLRVYLEMGTAELVWLGRGVTWLDTGTHESLLEAGTFVRDTQRRQGTRLGCIEEIAMHMGYIDPDDCQALGASMGNSPYGEYVMERARLRKAGMLLPLPSEEL</sequence>
<dbReference type="Gene3D" id="3.90.550.10">
    <property type="entry name" value="Spore Coat Polysaccharide Biosynthesis Protein SpsA, Chain A"/>
    <property type="match status" value="1"/>
</dbReference>